<proteinExistence type="predicted"/>
<evidence type="ECO:0008006" key="3">
    <source>
        <dbReference type="Google" id="ProtNLM"/>
    </source>
</evidence>
<reference evidence="1" key="2">
    <citation type="submission" date="2023-01" db="EMBL/GenBank/DDBJ databases">
        <title>Draft genome sequence of Devosia yakushimensis strain NBRC 103855.</title>
        <authorList>
            <person name="Sun Q."/>
            <person name="Mori K."/>
        </authorList>
    </citation>
    <scope>NUCLEOTIDE SEQUENCE</scope>
    <source>
        <strain evidence="1">NBRC 103855</strain>
    </source>
</reference>
<sequence length="194" mass="21640">MFLKTVDPKEATGDVAQIYQHELQSIGFVMEATRCWTSRPEVLALYEQFSEGIKANFSLGMRGWRLITFVAAKQVPSTYCTHVYARSLTRELGSKDRVLALQRDYRAAGLSEKEVAMLAYAEQVARDASKVTRADIDALRAVGFTDIEISDIALCASFRCFLSRFFDATGATPEPVFFDADPVFRDAMTVGKPI</sequence>
<dbReference type="PANTHER" id="PTHR35446:SF2">
    <property type="entry name" value="CARBOXYMUCONOLACTONE DECARBOXYLASE-LIKE DOMAIN-CONTAINING PROTEIN"/>
    <property type="match status" value="1"/>
</dbReference>
<dbReference type="Gene3D" id="1.20.1290.10">
    <property type="entry name" value="AhpD-like"/>
    <property type="match status" value="1"/>
</dbReference>
<dbReference type="PANTHER" id="PTHR35446">
    <property type="entry name" value="SI:CH211-175M2.5"/>
    <property type="match status" value="1"/>
</dbReference>
<keyword evidence="2" id="KW-1185">Reference proteome</keyword>
<reference evidence="1" key="1">
    <citation type="journal article" date="2014" name="Int. J. Syst. Evol. Microbiol.">
        <title>Complete genome of a new Firmicutes species belonging to the dominant human colonic microbiota ('Ruminococcus bicirculans') reveals two chromosomes and a selective capacity to utilize plant glucans.</title>
        <authorList>
            <consortium name="NISC Comparative Sequencing Program"/>
            <person name="Wegmann U."/>
            <person name="Louis P."/>
            <person name="Goesmann A."/>
            <person name="Henrissat B."/>
            <person name="Duncan S.H."/>
            <person name="Flint H.J."/>
        </authorList>
    </citation>
    <scope>NUCLEOTIDE SEQUENCE</scope>
    <source>
        <strain evidence="1">NBRC 103855</strain>
    </source>
</reference>
<accession>A0ABQ5UEI6</accession>
<dbReference type="SUPFAM" id="SSF69118">
    <property type="entry name" value="AhpD-like"/>
    <property type="match status" value="1"/>
</dbReference>
<name>A0ABQ5UEI6_9HYPH</name>
<dbReference type="EMBL" id="BSNG01000001">
    <property type="protein sequence ID" value="GLQ09564.1"/>
    <property type="molecule type" value="Genomic_DNA"/>
</dbReference>
<comment type="caution">
    <text evidence="1">The sequence shown here is derived from an EMBL/GenBank/DDBJ whole genome shotgun (WGS) entry which is preliminary data.</text>
</comment>
<dbReference type="InterPro" id="IPR029032">
    <property type="entry name" value="AhpD-like"/>
</dbReference>
<organism evidence="1 2">
    <name type="scientific">Devosia yakushimensis</name>
    <dbReference type="NCBI Taxonomy" id="470028"/>
    <lineage>
        <taxon>Bacteria</taxon>
        <taxon>Pseudomonadati</taxon>
        <taxon>Pseudomonadota</taxon>
        <taxon>Alphaproteobacteria</taxon>
        <taxon>Hyphomicrobiales</taxon>
        <taxon>Devosiaceae</taxon>
        <taxon>Devosia</taxon>
    </lineage>
</organism>
<dbReference type="Proteomes" id="UP001161406">
    <property type="component" value="Unassembled WGS sequence"/>
</dbReference>
<protein>
    <recommendedName>
        <fullName evidence="3">Alkylhydroperoxidase</fullName>
    </recommendedName>
</protein>
<gene>
    <name evidence="1" type="ORF">GCM10007913_14960</name>
</gene>
<evidence type="ECO:0000313" key="2">
    <source>
        <dbReference type="Proteomes" id="UP001161406"/>
    </source>
</evidence>
<dbReference type="RefSeq" id="WP_284389460.1">
    <property type="nucleotide sequence ID" value="NZ_BSNG01000001.1"/>
</dbReference>
<evidence type="ECO:0000313" key="1">
    <source>
        <dbReference type="EMBL" id="GLQ09564.1"/>
    </source>
</evidence>